<sequence>MAKISTAQIKELREMTGAGIMDSKRALESADGDIKTAAQALLEKGLASAAKRAGREAGEGVIEAYIHTGSRVGSLVELNCETDFVARTPEFKALARDLAMQVAAMSPRYVDRNSIPGDAGDVSEDEILLDQMYIRDTSVKVADLVTELISKVGENVKVGRIESRILLKLSGESFKGGKNFGIDYQTVRYIAGEIKQVHDAGVGIGVVVGGGNMWRGTDYEAQGMDRSSADHAGMLATVMNALVLHDQLERDGMPVRTMTAIPMPTVAEPYVRSRALHHLERGRTVIFAAGTGNPFMSTDTAASLRALEMNAGVLVMAKNGVDGVYDADPATVPTAKKFDHITHHKRWNSAYVPSTRPRCRWQWTTRCRSSCLICSNLAI</sequence>
<dbReference type="Proteomes" id="UP001174909">
    <property type="component" value="Unassembled WGS sequence"/>
</dbReference>
<proteinExistence type="inferred from homology"/>
<evidence type="ECO:0000256" key="10">
    <source>
        <dbReference type="ARBA" id="ARBA00022975"/>
    </source>
</evidence>
<keyword evidence="11" id="KW-0496">Mitochondrion</keyword>
<evidence type="ECO:0000256" key="6">
    <source>
        <dbReference type="ARBA" id="ARBA00022768"/>
    </source>
</evidence>
<dbReference type="InterPro" id="IPR036393">
    <property type="entry name" value="AceGlu_kinase-like_sf"/>
</dbReference>
<dbReference type="FunFam" id="1.10.8.10:FF:000001">
    <property type="entry name" value="Elongation factor Ts"/>
    <property type="match status" value="1"/>
</dbReference>
<comment type="similarity">
    <text evidence="2 11">Belongs to the EF-Ts family.</text>
</comment>
<dbReference type="InterPro" id="IPR036402">
    <property type="entry name" value="EF-Ts_dimer_sf"/>
</dbReference>
<comment type="similarity">
    <text evidence="3">Belongs to the UMP kinase family.</text>
</comment>
<dbReference type="FunFam" id="3.40.1160.10:FF:000001">
    <property type="entry name" value="Uridylate kinase"/>
    <property type="match status" value="1"/>
</dbReference>
<keyword evidence="15" id="KW-1185">Reference proteome</keyword>
<evidence type="ECO:0000313" key="14">
    <source>
        <dbReference type="EMBL" id="CAI8012576.1"/>
    </source>
</evidence>
<dbReference type="HAMAP" id="MF_00050">
    <property type="entry name" value="EF_Ts"/>
    <property type="match status" value="1"/>
</dbReference>
<comment type="pathway">
    <text evidence="1">Pyrimidine metabolism; CTP biosynthesis via de novo pathway; UDP from UMP (UMPK route): step 1/1.</text>
</comment>
<keyword evidence="9 11" id="KW-0648">Protein biosynthesis</keyword>
<feature type="domain" description="Translation elongation factor EFTs/EF1B dimerisation" evidence="13">
    <location>
        <begin position="56"/>
        <end position="129"/>
    </location>
</feature>
<dbReference type="PANTHER" id="PTHR42833">
    <property type="entry name" value="URIDYLATE KINASE"/>
    <property type="match status" value="1"/>
</dbReference>
<dbReference type="Gene3D" id="3.30.479.20">
    <property type="entry name" value="Elongation factor Ts, dimerisation domain"/>
    <property type="match status" value="1"/>
</dbReference>
<evidence type="ECO:0000256" key="1">
    <source>
        <dbReference type="ARBA" id="ARBA00004791"/>
    </source>
</evidence>
<dbReference type="InterPro" id="IPR001816">
    <property type="entry name" value="Transl_elong_EFTs/EF1B"/>
</dbReference>
<keyword evidence="5" id="KW-0547">Nucleotide-binding</keyword>
<comment type="caution">
    <text evidence="14">The sequence shown here is derived from an EMBL/GenBank/DDBJ whole genome shotgun (WGS) entry which is preliminary data.</text>
</comment>
<keyword evidence="6 11" id="KW-0251">Elongation factor</keyword>
<comment type="function">
    <text evidence="11">Associates with the EF-Tu.GDP complex and induces the exchange of GDP to GTP. It remains bound to the aminoacyl-tRNA.EF-Tu.GTP complex up to the GTP hydrolysis stage on the ribosome.</text>
</comment>
<evidence type="ECO:0000256" key="3">
    <source>
        <dbReference type="ARBA" id="ARBA00007614"/>
    </source>
</evidence>
<dbReference type="InterPro" id="IPR009060">
    <property type="entry name" value="UBA-like_sf"/>
</dbReference>
<dbReference type="GO" id="GO:0005739">
    <property type="term" value="C:mitochondrion"/>
    <property type="evidence" value="ECO:0007669"/>
    <property type="project" value="UniProtKB-SubCell"/>
</dbReference>
<name>A0AA35RLR4_GEOBA</name>
<dbReference type="SUPFAM" id="SSF54713">
    <property type="entry name" value="Elongation factor Ts (EF-Ts), dimerisation domain"/>
    <property type="match status" value="1"/>
</dbReference>
<dbReference type="GO" id="GO:0033862">
    <property type="term" value="F:UMP kinase activity"/>
    <property type="evidence" value="ECO:0007669"/>
    <property type="project" value="InterPro"/>
</dbReference>
<dbReference type="Pfam" id="PF00696">
    <property type="entry name" value="AA_kinase"/>
    <property type="match status" value="1"/>
</dbReference>
<dbReference type="InterPro" id="IPR001048">
    <property type="entry name" value="Asp/Glu/Uridylate_kinase"/>
</dbReference>
<dbReference type="GO" id="GO:0005524">
    <property type="term" value="F:ATP binding"/>
    <property type="evidence" value="ECO:0007669"/>
    <property type="project" value="UniProtKB-KW"/>
</dbReference>
<evidence type="ECO:0000256" key="5">
    <source>
        <dbReference type="ARBA" id="ARBA00022741"/>
    </source>
</evidence>
<feature type="domain" description="Aspartate/glutamate/uridylate kinase" evidence="12">
    <location>
        <begin position="164"/>
        <end position="343"/>
    </location>
</feature>
<accession>A0AA35RLR4</accession>
<dbReference type="GO" id="GO:0006225">
    <property type="term" value="P:UDP biosynthetic process"/>
    <property type="evidence" value="ECO:0007669"/>
    <property type="project" value="TreeGrafter"/>
</dbReference>
<dbReference type="CDD" id="cd04254">
    <property type="entry name" value="AAK_UMPK-PyrH-Ec"/>
    <property type="match status" value="1"/>
</dbReference>
<evidence type="ECO:0000259" key="12">
    <source>
        <dbReference type="Pfam" id="PF00696"/>
    </source>
</evidence>
<keyword evidence="7 14" id="KW-0418">Kinase</keyword>
<dbReference type="PROSITE" id="PS01127">
    <property type="entry name" value="EF_TS_2"/>
    <property type="match status" value="1"/>
</dbReference>
<dbReference type="SUPFAM" id="SSF53633">
    <property type="entry name" value="Carbamate kinase-like"/>
    <property type="match status" value="1"/>
</dbReference>
<dbReference type="SUPFAM" id="SSF46934">
    <property type="entry name" value="UBA-like"/>
    <property type="match status" value="1"/>
</dbReference>
<protein>
    <recommendedName>
        <fullName evidence="11">Elongation factor Ts, mitochondrial</fullName>
        <shortName evidence="11">EF-Ts</shortName>
        <shortName evidence="11">EF-TsMt</shortName>
    </recommendedName>
</protein>
<dbReference type="InterPro" id="IPR014039">
    <property type="entry name" value="Transl_elong_EFTs/EF1B_dimer"/>
</dbReference>
<gene>
    <name evidence="14" type="ORF">GBAR_LOCUS8070</name>
</gene>
<dbReference type="PROSITE" id="PS01126">
    <property type="entry name" value="EF_TS_1"/>
    <property type="match status" value="1"/>
</dbReference>
<evidence type="ECO:0000256" key="4">
    <source>
        <dbReference type="ARBA" id="ARBA00022679"/>
    </source>
</evidence>
<evidence type="ECO:0000256" key="8">
    <source>
        <dbReference type="ARBA" id="ARBA00022840"/>
    </source>
</evidence>
<dbReference type="Gene3D" id="3.40.1160.10">
    <property type="entry name" value="Acetylglutamate kinase-like"/>
    <property type="match status" value="1"/>
</dbReference>
<dbReference type="AlphaFoldDB" id="A0AA35RLR4"/>
<keyword evidence="8" id="KW-0067">ATP-binding</keyword>
<dbReference type="GO" id="GO:0003746">
    <property type="term" value="F:translation elongation factor activity"/>
    <property type="evidence" value="ECO:0007669"/>
    <property type="project" value="UniProtKB-UniRule"/>
</dbReference>
<dbReference type="CDD" id="cd14275">
    <property type="entry name" value="UBA_EF-Ts"/>
    <property type="match status" value="1"/>
</dbReference>
<organism evidence="14 15">
    <name type="scientific">Geodia barretti</name>
    <name type="common">Barrett's horny sponge</name>
    <dbReference type="NCBI Taxonomy" id="519541"/>
    <lineage>
        <taxon>Eukaryota</taxon>
        <taxon>Metazoa</taxon>
        <taxon>Porifera</taxon>
        <taxon>Demospongiae</taxon>
        <taxon>Heteroscleromorpha</taxon>
        <taxon>Tetractinellida</taxon>
        <taxon>Astrophorina</taxon>
        <taxon>Geodiidae</taxon>
        <taxon>Geodia</taxon>
    </lineage>
</organism>
<comment type="subcellular location">
    <subcellularLocation>
        <location evidence="11">Mitochondrion</location>
    </subcellularLocation>
</comment>
<dbReference type="PANTHER" id="PTHR42833:SF4">
    <property type="entry name" value="URIDYLATE KINASE PUMPKIN, CHLOROPLASTIC"/>
    <property type="match status" value="1"/>
</dbReference>
<evidence type="ECO:0000256" key="7">
    <source>
        <dbReference type="ARBA" id="ARBA00022777"/>
    </source>
</evidence>
<dbReference type="EMBL" id="CASHTH010001195">
    <property type="protein sequence ID" value="CAI8012576.1"/>
    <property type="molecule type" value="Genomic_DNA"/>
</dbReference>
<evidence type="ECO:0000259" key="13">
    <source>
        <dbReference type="Pfam" id="PF00889"/>
    </source>
</evidence>
<keyword evidence="10" id="KW-0665">Pyrimidine biosynthesis</keyword>
<reference evidence="14" key="1">
    <citation type="submission" date="2023-03" db="EMBL/GenBank/DDBJ databases">
        <authorList>
            <person name="Steffen K."/>
            <person name="Cardenas P."/>
        </authorList>
    </citation>
    <scope>NUCLEOTIDE SEQUENCE</scope>
</reference>
<dbReference type="InterPro" id="IPR018101">
    <property type="entry name" value="Transl_elong_Ts_CS"/>
</dbReference>
<dbReference type="Gene3D" id="1.10.8.10">
    <property type="entry name" value="DNA helicase RuvA subunit, C-terminal domain"/>
    <property type="match status" value="1"/>
</dbReference>
<evidence type="ECO:0000313" key="15">
    <source>
        <dbReference type="Proteomes" id="UP001174909"/>
    </source>
</evidence>
<evidence type="ECO:0000256" key="9">
    <source>
        <dbReference type="ARBA" id="ARBA00022917"/>
    </source>
</evidence>
<dbReference type="Pfam" id="PF00889">
    <property type="entry name" value="EF_TS"/>
    <property type="match status" value="1"/>
</dbReference>
<evidence type="ECO:0000256" key="11">
    <source>
        <dbReference type="HAMAP-Rule" id="MF_03135"/>
    </source>
</evidence>
<keyword evidence="4" id="KW-0808">Transferase</keyword>
<evidence type="ECO:0000256" key="2">
    <source>
        <dbReference type="ARBA" id="ARBA00005532"/>
    </source>
</evidence>
<dbReference type="InterPro" id="IPR015963">
    <property type="entry name" value="Uridylate_kinase_bac"/>
</dbReference>